<dbReference type="PIRSF" id="PIRSF028757">
    <property type="entry name" value="LD-carboxypeptidase"/>
    <property type="match status" value="1"/>
</dbReference>
<dbReference type="Pfam" id="PF02016">
    <property type="entry name" value="Peptidase_S66"/>
    <property type="match status" value="1"/>
</dbReference>
<evidence type="ECO:0000313" key="9">
    <source>
        <dbReference type="EMBL" id="SOC16678.1"/>
    </source>
</evidence>
<dbReference type="PANTHER" id="PTHR30237">
    <property type="entry name" value="MURAMOYLTETRAPEPTIDE CARBOXYPEPTIDASE"/>
    <property type="match status" value="1"/>
</dbReference>
<dbReference type="OrthoDB" id="9807329at2"/>
<evidence type="ECO:0000256" key="6">
    <source>
        <dbReference type="PIRSR" id="PIRSR028757-1"/>
    </source>
</evidence>
<protein>
    <submittedName>
        <fullName evidence="9">Muramoyltetrapeptide carboxypeptidase</fullName>
    </submittedName>
</protein>
<dbReference type="SUPFAM" id="SSF52317">
    <property type="entry name" value="Class I glutamine amidotransferase-like"/>
    <property type="match status" value="1"/>
</dbReference>
<dbReference type="SUPFAM" id="SSF141986">
    <property type="entry name" value="LD-carboxypeptidase A C-terminal domain-like"/>
    <property type="match status" value="1"/>
</dbReference>
<keyword evidence="3" id="KW-0645">Protease</keyword>
<dbReference type="Gene3D" id="3.40.50.10740">
    <property type="entry name" value="Class I glutamine amidotransferase-like"/>
    <property type="match status" value="1"/>
</dbReference>
<dbReference type="PANTHER" id="PTHR30237:SF2">
    <property type="entry name" value="MUREIN TETRAPEPTIDE CARBOXYPEPTIDASE"/>
    <property type="match status" value="1"/>
</dbReference>
<dbReference type="InterPro" id="IPR029062">
    <property type="entry name" value="Class_I_gatase-like"/>
</dbReference>
<evidence type="ECO:0000256" key="4">
    <source>
        <dbReference type="ARBA" id="ARBA00022801"/>
    </source>
</evidence>
<evidence type="ECO:0000259" key="8">
    <source>
        <dbReference type="Pfam" id="PF17676"/>
    </source>
</evidence>
<gene>
    <name evidence="9" type="ORF">SAMN05880501_10967</name>
</gene>
<comment type="similarity">
    <text evidence="1">Belongs to the peptidase S66 family.</text>
</comment>
<dbReference type="InterPro" id="IPR027461">
    <property type="entry name" value="Carboxypeptidase_A_C_sf"/>
</dbReference>
<feature type="active site" description="Charge relay system" evidence="6">
    <location>
        <position position="275"/>
    </location>
</feature>
<name>A0A285TAS0_9BACL</name>
<evidence type="ECO:0000256" key="5">
    <source>
        <dbReference type="ARBA" id="ARBA00022825"/>
    </source>
</evidence>
<evidence type="ECO:0000259" key="7">
    <source>
        <dbReference type="Pfam" id="PF02016"/>
    </source>
</evidence>
<feature type="domain" description="LD-carboxypeptidase C-terminal" evidence="8">
    <location>
        <begin position="176"/>
        <end position="288"/>
    </location>
</feature>
<evidence type="ECO:0000256" key="2">
    <source>
        <dbReference type="ARBA" id="ARBA00022645"/>
    </source>
</evidence>
<dbReference type="AlphaFoldDB" id="A0A285TAS0"/>
<reference evidence="10" key="1">
    <citation type="submission" date="2017-08" db="EMBL/GenBank/DDBJ databases">
        <authorList>
            <person name="Varghese N."/>
            <person name="Submissions S."/>
        </authorList>
    </citation>
    <scope>NUCLEOTIDE SEQUENCE [LARGE SCALE GENOMIC DNA]</scope>
    <source>
        <strain evidence="10">JC22</strain>
    </source>
</reference>
<dbReference type="Proteomes" id="UP000219636">
    <property type="component" value="Unassembled WGS sequence"/>
</dbReference>
<dbReference type="InterPro" id="IPR040921">
    <property type="entry name" value="Peptidase_S66C"/>
</dbReference>
<keyword evidence="4" id="KW-0378">Hydrolase</keyword>
<feature type="active site" description="Nucleophile" evidence="6">
    <location>
        <position position="110"/>
    </location>
</feature>
<evidence type="ECO:0000313" key="10">
    <source>
        <dbReference type="Proteomes" id="UP000219636"/>
    </source>
</evidence>
<dbReference type="Pfam" id="PF17676">
    <property type="entry name" value="Peptidase_S66C"/>
    <property type="match status" value="1"/>
</dbReference>
<proteinExistence type="inferred from homology"/>
<keyword evidence="10" id="KW-1185">Reference proteome</keyword>
<evidence type="ECO:0000256" key="1">
    <source>
        <dbReference type="ARBA" id="ARBA00010233"/>
    </source>
</evidence>
<dbReference type="CDD" id="cd07025">
    <property type="entry name" value="Peptidase_S66"/>
    <property type="match status" value="1"/>
</dbReference>
<feature type="domain" description="LD-carboxypeptidase N-terminal" evidence="7">
    <location>
        <begin position="14"/>
        <end position="130"/>
    </location>
</feature>
<keyword evidence="5" id="KW-0720">Serine protease</keyword>
<dbReference type="Gene3D" id="3.50.30.60">
    <property type="entry name" value="LD-carboxypeptidase A C-terminal domain-like"/>
    <property type="match status" value="1"/>
</dbReference>
<accession>A0A285TAS0</accession>
<dbReference type="InterPro" id="IPR027478">
    <property type="entry name" value="LdcA_N"/>
</dbReference>
<organism evidence="9 10">
    <name type="scientific">Ureibacillus xyleni</name>
    <dbReference type="NCBI Taxonomy" id="614648"/>
    <lineage>
        <taxon>Bacteria</taxon>
        <taxon>Bacillati</taxon>
        <taxon>Bacillota</taxon>
        <taxon>Bacilli</taxon>
        <taxon>Bacillales</taxon>
        <taxon>Caryophanaceae</taxon>
        <taxon>Ureibacillus</taxon>
    </lineage>
</organism>
<dbReference type="InterPro" id="IPR003507">
    <property type="entry name" value="S66_fam"/>
</dbReference>
<dbReference type="EMBL" id="OBMQ01000009">
    <property type="protein sequence ID" value="SOC16678.1"/>
    <property type="molecule type" value="Genomic_DNA"/>
</dbReference>
<evidence type="ECO:0000256" key="3">
    <source>
        <dbReference type="ARBA" id="ARBA00022670"/>
    </source>
</evidence>
<dbReference type="GO" id="GO:0008236">
    <property type="term" value="F:serine-type peptidase activity"/>
    <property type="evidence" value="ECO:0007669"/>
    <property type="project" value="UniProtKB-KW"/>
</dbReference>
<dbReference type="InterPro" id="IPR040449">
    <property type="entry name" value="Peptidase_S66_N"/>
</dbReference>
<dbReference type="GO" id="GO:0006508">
    <property type="term" value="P:proteolysis"/>
    <property type="evidence" value="ECO:0007669"/>
    <property type="project" value="UniProtKB-KW"/>
</dbReference>
<sequence length="304" mass="33914">MKIRPKRLQAGDTVGVVAICSPLAMDTLPEKITLLEELGLNVKIGKTVGLTGKFLSGTDEERLQDLHEMIEDKEVKGIFCLRGGYGAARIADKIDYQLLTENPKIFWGFSDVTIFHNAFQKYSNIVTFHGPMLSSVVEKKLADFSKRMFHQLFTPFEIQYDEKIAPLHTIVPGIVRGELTGGNMHRLLSTMGTKFEFDAKDKIILFEDTGEPLQKIDGMLNQLRIARKLEQAAGFVIGDFAELEKGARIEDVWAIFEEYLKPLNKPAVAGFKIGHCEPNIAVPLGVDVILDADTKLLRILPGVE</sequence>
<dbReference type="RefSeq" id="WP_097074142.1">
    <property type="nucleotide sequence ID" value="NZ_OBMQ01000009.1"/>
</dbReference>
<feature type="active site" description="Charge relay system" evidence="6">
    <location>
        <position position="207"/>
    </location>
</feature>
<dbReference type="GO" id="GO:0004180">
    <property type="term" value="F:carboxypeptidase activity"/>
    <property type="evidence" value="ECO:0007669"/>
    <property type="project" value="UniProtKB-KW"/>
</dbReference>
<keyword evidence="2 9" id="KW-0121">Carboxypeptidase</keyword>